<feature type="domain" description="Periplasmic binding protein" evidence="4">
    <location>
        <begin position="34"/>
        <end position="286"/>
    </location>
</feature>
<dbReference type="RefSeq" id="WP_145721530.1">
    <property type="nucleotide sequence ID" value="NZ_BSPF01000109.1"/>
</dbReference>
<evidence type="ECO:0000313" key="6">
    <source>
        <dbReference type="Proteomes" id="UP000317122"/>
    </source>
</evidence>
<dbReference type="InterPro" id="IPR050555">
    <property type="entry name" value="Bact_Solute-Bind_Prot2"/>
</dbReference>
<comment type="similarity">
    <text evidence="2">Belongs to the bacterial solute-binding protein 2 family.</text>
</comment>
<evidence type="ECO:0000256" key="1">
    <source>
        <dbReference type="ARBA" id="ARBA00004418"/>
    </source>
</evidence>
<dbReference type="Pfam" id="PF13407">
    <property type="entry name" value="Peripla_BP_4"/>
    <property type="match status" value="1"/>
</dbReference>
<comment type="subcellular location">
    <subcellularLocation>
        <location evidence="1">Periplasm</location>
    </subcellularLocation>
</comment>
<proteinExistence type="inferred from homology"/>
<organism evidence="5 6">
    <name type="scientific">Mesorhizobium tianshanense</name>
    <dbReference type="NCBI Taxonomy" id="39844"/>
    <lineage>
        <taxon>Bacteria</taxon>
        <taxon>Pseudomonadati</taxon>
        <taxon>Pseudomonadota</taxon>
        <taxon>Alphaproteobacteria</taxon>
        <taxon>Hyphomicrobiales</taxon>
        <taxon>Phyllobacteriaceae</taxon>
        <taxon>Mesorhizobium</taxon>
    </lineage>
</organism>
<evidence type="ECO:0000256" key="2">
    <source>
        <dbReference type="ARBA" id="ARBA00007639"/>
    </source>
</evidence>
<feature type="signal peptide" evidence="3">
    <location>
        <begin position="1"/>
        <end position="27"/>
    </location>
</feature>
<dbReference type="AlphaFoldDB" id="A0A562N6R5"/>
<accession>A0A562N6R5</accession>
<evidence type="ECO:0000256" key="3">
    <source>
        <dbReference type="SAM" id="SignalP"/>
    </source>
</evidence>
<dbReference type="InterPro" id="IPR025997">
    <property type="entry name" value="SBP_2_dom"/>
</dbReference>
<dbReference type="Proteomes" id="UP000317122">
    <property type="component" value="Unassembled WGS sequence"/>
</dbReference>
<dbReference type="PANTHER" id="PTHR30036:SF7">
    <property type="entry name" value="ABC TRANSPORTER PERIPLASMIC-BINDING PROTEIN YPHF"/>
    <property type="match status" value="1"/>
</dbReference>
<dbReference type="GO" id="GO:0030288">
    <property type="term" value="C:outer membrane-bounded periplasmic space"/>
    <property type="evidence" value="ECO:0007669"/>
    <property type="project" value="TreeGrafter"/>
</dbReference>
<evidence type="ECO:0000259" key="4">
    <source>
        <dbReference type="Pfam" id="PF13407"/>
    </source>
</evidence>
<dbReference type="PANTHER" id="PTHR30036">
    <property type="entry name" value="D-XYLOSE-BINDING PERIPLASMIC PROTEIN"/>
    <property type="match status" value="1"/>
</dbReference>
<dbReference type="GO" id="GO:0030246">
    <property type="term" value="F:carbohydrate binding"/>
    <property type="evidence" value="ECO:0007669"/>
    <property type="project" value="TreeGrafter"/>
</dbReference>
<dbReference type="SUPFAM" id="SSF53822">
    <property type="entry name" value="Periplasmic binding protein-like I"/>
    <property type="match status" value="1"/>
</dbReference>
<sequence>MKSVVRNASVAVATLVLGLTITAIARAQEKPTLAFVVNGASDFWKAAEAGVKKAQAELPDYDLQLKYPEQSSVAIQQRLMDDLVTAGVKAIMVSAVDPKTSTDGLNKIASETALFTTDSDAPQTKRVAYIGSSNIDAGKQAAEIAKKAMPDGGKCLGFVGLLGADNAKERIEGMKEGLAGTKIELIDVRGDDIDQARAKKNVEDALVASPDVTCMVGFYSYNTPRIYEALRDAGKLGQITVVGFDDDPITLGGVKEGTVAATVVQQPFEWAYQGMKLMAAYLKGDKSGVPADGLIIVPTKIIGKDDVDAYAANLKAMSGN</sequence>
<comment type="caution">
    <text evidence="5">The sequence shown here is derived from an EMBL/GenBank/DDBJ whole genome shotgun (WGS) entry which is preliminary data.</text>
</comment>
<dbReference type="EMBL" id="VLKT01000042">
    <property type="protein sequence ID" value="TWI27879.1"/>
    <property type="molecule type" value="Genomic_DNA"/>
</dbReference>
<feature type="chain" id="PRO_5022063054" evidence="3">
    <location>
        <begin position="28"/>
        <end position="320"/>
    </location>
</feature>
<dbReference type="OrthoDB" id="569491at2"/>
<gene>
    <name evidence="5" type="ORF">IQ26_05530</name>
</gene>
<dbReference type="InterPro" id="IPR028082">
    <property type="entry name" value="Peripla_BP_I"/>
</dbReference>
<evidence type="ECO:0000313" key="5">
    <source>
        <dbReference type="EMBL" id="TWI27879.1"/>
    </source>
</evidence>
<dbReference type="Gene3D" id="3.40.50.2300">
    <property type="match status" value="2"/>
</dbReference>
<protein>
    <submittedName>
        <fullName evidence="5">Monosaccharide ABC transporter substrate-binding protein (CUT2 family)</fullName>
    </submittedName>
</protein>
<dbReference type="CDD" id="cd06314">
    <property type="entry name" value="PBP1_tmGBP"/>
    <property type="match status" value="1"/>
</dbReference>
<keyword evidence="6" id="KW-1185">Reference proteome</keyword>
<keyword evidence="3" id="KW-0732">Signal</keyword>
<reference evidence="5 6" key="1">
    <citation type="journal article" date="2015" name="Stand. Genomic Sci.">
        <title>Genomic Encyclopedia of Bacterial and Archaeal Type Strains, Phase III: the genomes of soil and plant-associated and newly described type strains.</title>
        <authorList>
            <person name="Whitman W.B."/>
            <person name="Woyke T."/>
            <person name="Klenk H.P."/>
            <person name="Zhou Y."/>
            <person name="Lilburn T.G."/>
            <person name="Beck B.J."/>
            <person name="De Vos P."/>
            <person name="Vandamme P."/>
            <person name="Eisen J.A."/>
            <person name="Garrity G."/>
            <person name="Hugenholtz P."/>
            <person name="Kyrpides N.C."/>
        </authorList>
    </citation>
    <scope>NUCLEOTIDE SEQUENCE [LARGE SCALE GENOMIC DNA]</scope>
    <source>
        <strain evidence="5 6">CGMCC 1.2546</strain>
    </source>
</reference>
<name>A0A562N6R5_9HYPH</name>